<dbReference type="FunFam" id="3.40.50.300:FF:000006">
    <property type="entry name" value="DNA-binding transcriptional regulator NtrC"/>
    <property type="match status" value="1"/>
</dbReference>
<gene>
    <name evidence="9" type="ORF">JAZ04_07465</name>
</gene>
<evidence type="ECO:0000256" key="5">
    <source>
        <dbReference type="ARBA" id="ARBA00023163"/>
    </source>
</evidence>
<dbReference type="GO" id="GO:0000160">
    <property type="term" value="P:phosphorelay signal transduction system"/>
    <property type="evidence" value="ECO:0007669"/>
    <property type="project" value="InterPro"/>
</dbReference>
<dbReference type="EMBL" id="JAEPDI010000003">
    <property type="protein sequence ID" value="MCG7938681.1"/>
    <property type="molecule type" value="Genomic_DNA"/>
</dbReference>
<keyword evidence="3" id="KW-0805">Transcription regulation</keyword>
<feature type="domain" description="Sigma-54 factor interaction" evidence="7">
    <location>
        <begin position="141"/>
        <end position="369"/>
    </location>
</feature>
<proteinExistence type="predicted"/>
<organism evidence="9 10">
    <name type="scientific">Candidatus Thiodiazotropha lotti</name>
    <dbReference type="NCBI Taxonomy" id="2792787"/>
    <lineage>
        <taxon>Bacteria</taxon>
        <taxon>Pseudomonadati</taxon>
        <taxon>Pseudomonadota</taxon>
        <taxon>Gammaproteobacteria</taxon>
        <taxon>Chromatiales</taxon>
        <taxon>Sedimenticolaceae</taxon>
        <taxon>Candidatus Thiodiazotropha</taxon>
    </lineage>
</organism>
<dbReference type="CDD" id="cd00009">
    <property type="entry name" value="AAA"/>
    <property type="match status" value="1"/>
</dbReference>
<dbReference type="InterPro" id="IPR011006">
    <property type="entry name" value="CheY-like_superfamily"/>
</dbReference>
<evidence type="ECO:0000256" key="6">
    <source>
        <dbReference type="PROSITE-ProRule" id="PRU00169"/>
    </source>
</evidence>
<dbReference type="PANTHER" id="PTHR32071">
    <property type="entry name" value="TRANSCRIPTIONAL REGULATORY PROTEIN"/>
    <property type="match status" value="1"/>
</dbReference>
<evidence type="ECO:0000259" key="7">
    <source>
        <dbReference type="PROSITE" id="PS50045"/>
    </source>
</evidence>
<dbReference type="Gene3D" id="1.10.8.60">
    <property type="match status" value="1"/>
</dbReference>
<keyword evidence="6" id="KW-0597">Phosphoprotein</keyword>
<dbReference type="InterPro" id="IPR027417">
    <property type="entry name" value="P-loop_NTPase"/>
</dbReference>
<dbReference type="InterPro" id="IPR001789">
    <property type="entry name" value="Sig_transdc_resp-reg_receiver"/>
</dbReference>
<protein>
    <submittedName>
        <fullName evidence="9">Sigma-54 dependent transcriptional regulator</fullName>
    </submittedName>
</protein>
<dbReference type="SUPFAM" id="SSF46689">
    <property type="entry name" value="Homeodomain-like"/>
    <property type="match status" value="1"/>
</dbReference>
<dbReference type="InterPro" id="IPR025662">
    <property type="entry name" value="Sigma_54_int_dom_ATP-bd_1"/>
</dbReference>
<keyword evidence="5" id="KW-0804">Transcription</keyword>
<keyword evidence="2" id="KW-0067">ATP-binding</keyword>
<feature type="domain" description="Response regulatory" evidence="8">
    <location>
        <begin position="4"/>
        <end position="115"/>
    </location>
</feature>
<dbReference type="Pfam" id="PF00158">
    <property type="entry name" value="Sigma54_activat"/>
    <property type="match status" value="1"/>
</dbReference>
<dbReference type="PROSITE" id="PS50045">
    <property type="entry name" value="SIGMA54_INTERACT_4"/>
    <property type="match status" value="1"/>
</dbReference>
<dbReference type="InterPro" id="IPR002197">
    <property type="entry name" value="HTH_Fis"/>
</dbReference>
<evidence type="ECO:0000259" key="8">
    <source>
        <dbReference type="PROSITE" id="PS50110"/>
    </source>
</evidence>
<dbReference type="InterPro" id="IPR002078">
    <property type="entry name" value="Sigma_54_int"/>
</dbReference>
<evidence type="ECO:0000256" key="4">
    <source>
        <dbReference type="ARBA" id="ARBA00023125"/>
    </source>
</evidence>
<dbReference type="Pfam" id="PF00072">
    <property type="entry name" value="Response_reg"/>
    <property type="match status" value="1"/>
</dbReference>
<evidence type="ECO:0000256" key="2">
    <source>
        <dbReference type="ARBA" id="ARBA00022840"/>
    </source>
</evidence>
<dbReference type="PROSITE" id="PS00688">
    <property type="entry name" value="SIGMA54_INTERACT_3"/>
    <property type="match status" value="1"/>
</dbReference>
<dbReference type="InterPro" id="IPR058031">
    <property type="entry name" value="AAA_lid_NorR"/>
</dbReference>
<dbReference type="SMART" id="SM00448">
    <property type="entry name" value="REC"/>
    <property type="match status" value="1"/>
</dbReference>
<dbReference type="PROSITE" id="PS00675">
    <property type="entry name" value="SIGMA54_INTERACT_1"/>
    <property type="match status" value="1"/>
</dbReference>
<dbReference type="PROSITE" id="PS50110">
    <property type="entry name" value="RESPONSE_REGULATORY"/>
    <property type="match status" value="1"/>
</dbReference>
<dbReference type="GO" id="GO:0043565">
    <property type="term" value="F:sequence-specific DNA binding"/>
    <property type="evidence" value="ECO:0007669"/>
    <property type="project" value="InterPro"/>
</dbReference>
<dbReference type="Proteomes" id="UP000886687">
    <property type="component" value="Unassembled WGS sequence"/>
</dbReference>
<dbReference type="Gene3D" id="1.10.10.60">
    <property type="entry name" value="Homeodomain-like"/>
    <property type="match status" value="1"/>
</dbReference>
<evidence type="ECO:0000256" key="3">
    <source>
        <dbReference type="ARBA" id="ARBA00023015"/>
    </source>
</evidence>
<dbReference type="AlphaFoldDB" id="A0A9E4K4R4"/>
<dbReference type="GO" id="GO:0005524">
    <property type="term" value="F:ATP binding"/>
    <property type="evidence" value="ECO:0007669"/>
    <property type="project" value="UniProtKB-KW"/>
</dbReference>
<dbReference type="InterPro" id="IPR009057">
    <property type="entry name" value="Homeodomain-like_sf"/>
</dbReference>
<dbReference type="InterPro" id="IPR003593">
    <property type="entry name" value="AAA+_ATPase"/>
</dbReference>
<dbReference type="InterPro" id="IPR025943">
    <property type="entry name" value="Sigma_54_int_dom_ATP-bd_2"/>
</dbReference>
<dbReference type="Pfam" id="PF02954">
    <property type="entry name" value="HTH_8"/>
    <property type="match status" value="1"/>
</dbReference>
<dbReference type="SUPFAM" id="SSF52540">
    <property type="entry name" value="P-loop containing nucleoside triphosphate hydrolases"/>
    <property type="match status" value="1"/>
</dbReference>
<sequence>MKSKLVVVEDDDTLRTLMIQHLSNLDYEVEGLSRWHSVMDYLEKYEPSLIITDARLPDANSLEYIENISVNYPVIVLTAFGSVRDAVSAIKAGAVDYILKPVSLDTLTITVERALDNAALRRDHMFCKRQLEQSIQRNSSLVGNSAAMAELKQMIGAVAPNDITVLIQGESGSGKELVARAIHAHSHRKKHNYVAVDCCTLQENLFESELFGHEKGAFTGADKQKKGLIEGAEGGTLFLDEIGEINSSGQAKLLRVLETGQYRRLGSTKDLTANVRIVAATNRDLETMSAEGNFRSDLFFRLNAFNIIIPPLRDRRDDIPELAAHFVSNHNFSTRVIKNLSSSAIRSLVSYDWPGNIRELKNVIERAIILSGDRQIIKPEHFSFSRILGKSEGVVTLSFDHDPSMEELEAHYLSYQLKKYSGRRGKVAEVMGISERSIYRMIKRYELDENSYKAS</sequence>
<evidence type="ECO:0000256" key="1">
    <source>
        <dbReference type="ARBA" id="ARBA00022741"/>
    </source>
</evidence>
<reference evidence="9" key="1">
    <citation type="journal article" date="2021" name="Proc. Natl. Acad. Sci. U.S.A.">
        <title>Global biogeography of chemosynthetic symbionts reveals both localized and globally distributed symbiont groups. .</title>
        <authorList>
            <person name="Osvatic J.T."/>
            <person name="Wilkins L.G.E."/>
            <person name="Leibrecht L."/>
            <person name="Leray M."/>
            <person name="Zauner S."/>
            <person name="Polzin J."/>
            <person name="Camacho Y."/>
            <person name="Gros O."/>
            <person name="van Gils J.A."/>
            <person name="Eisen J.A."/>
            <person name="Petersen J.M."/>
            <person name="Yuen B."/>
        </authorList>
    </citation>
    <scope>NUCLEOTIDE SEQUENCE</scope>
    <source>
        <strain evidence="9">MAGL173</strain>
    </source>
</reference>
<evidence type="ECO:0000313" key="9">
    <source>
        <dbReference type="EMBL" id="MCG7938681.1"/>
    </source>
</evidence>
<dbReference type="SMART" id="SM00382">
    <property type="entry name" value="AAA"/>
    <property type="match status" value="1"/>
</dbReference>
<feature type="modified residue" description="4-aspartylphosphate" evidence="6">
    <location>
        <position position="53"/>
    </location>
</feature>
<dbReference type="Gene3D" id="3.40.50.300">
    <property type="entry name" value="P-loop containing nucleotide triphosphate hydrolases"/>
    <property type="match status" value="1"/>
</dbReference>
<dbReference type="InterPro" id="IPR025944">
    <property type="entry name" value="Sigma_54_int_dom_CS"/>
</dbReference>
<keyword evidence="4" id="KW-0238">DNA-binding</keyword>
<dbReference type="Pfam" id="PF25601">
    <property type="entry name" value="AAA_lid_14"/>
    <property type="match status" value="1"/>
</dbReference>
<dbReference type="Gene3D" id="3.40.50.2300">
    <property type="match status" value="1"/>
</dbReference>
<comment type="caution">
    <text evidence="9">The sequence shown here is derived from an EMBL/GenBank/DDBJ whole genome shotgun (WGS) entry which is preliminary data.</text>
</comment>
<keyword evidence="1" id="KW-0547">Nucleotide-binding</keyword>
<accession>A0A9E4K4R4</accession>
<dbReference type="GO" id="GO:0006355">
    <property type="term" value="P:regulation of DNA-templated transcription"/>
    <property type="evidence" value="ECO:0007669"/>
    <property type="project" value="InterPro"/>
</dbReference>
<evidence type="ECO:0000313" key="10">
    <source>
        <dbReference type="Proteomes" id="UP000886687"/>
    </source>
</evidence>
<name>A0A9E4K4R4_9GAMM</name>
<dbReference type="SUPFAM" id="SSF52172">
    <property type="entry name" value="CheY-like"/>
    <property type="match status" value="1"/>
</dbReference>
<dbReference type="PROSITE" id="PS00676">
    <property type="entry name" value="SIGMA54_INTERACT_2"/>
    <property type="match status" value="1"/>
</dbReference>